<evidence type="ECO:0000313" key="3">
    <source>
        <dbReference type="Proteomes" id="UP001221142"/>
    </source>
</evidence>
<feature type="region of interest" description="Disordered" evidence="1">
    <location>
        <begin position="189"/>
        <end position="238"/>
    </location>
</feature>
<feature type="compositionally biased region" description="Low complexity" evidence="1">
    <location>
        <begin position="189"/>
        <end position="198"/>
    </location>
</feature>
<sequence length="238" mass="26234">MLCAWNSVSHPANRCIAFDSCIVSPGSRQPRLASSLHMFLHPRSLAGRCHPRPCITPLPANLLCQRSGYPSTRVRHVGSEPAAQRGRAPKEGTTVLILRFSDHADSFSHRNLSEDRDDDTNVTWNCSSSRRSIIRTSIALPTAALIWNGVNDTRVLLPTIRPSPCPPPPPNCIPTAVHRTADQPCHHVYPTSSTYPTTQSKRKWSSYRPDSPNMIPPRYEPPHVRTLAPTPGDGASSD</sequence>
<organism evidence="2 3">
    <name type="scientific">Roridomyces roridus</name>
    <dbReference type="NCBI Taxonomy" id="1738132"/>
    <lineage>
        <taxon>Eukaryota</taxon>
        <taxon>Fungi</taxon>
        <taxon>Dikarya</taxon>
        <taxon>Basidiomycota</taxon>
        <taxon>Agaricomycotina</taxon>
        <taxon>Agaricomycetes</taxon>
        <taxon>Agaricomycetidae</taxon>
        <taxon>Agaricales</taxon>
        <taxon>Marasmiineae</taxon>
        <taxon>Mycenaceae</taxon>
        <taxon>Roridomyces</taxon>
    </lineage>
</organism>
<dbReference type="Proteomes" id="UP001221142">
    <property type="component" value="Unassembled WGS sequence"/>
</dbReference>
<comment type="caution">
    <text evidence="2">The sequence shown here is derived from an EMBL/GenBank/DDBJ whole genome shotgun (WGS) entry which is preliminary data.</text>
</comment>
<evidence type="ECO:0000313" key="2">
    <source>
        <dbReference type="EMBL" id="KAJ7642242.1"/>
    </source>
</evidence>
<keyword evidence="3" id="KW-1185">Reference proteome</keyword>
<dbReference type="AlphaFoldDB" id="A0AAD7FX18"/>
<protein>
    <submittedName>
        <fullName evidence="2">Uncharacterized protein</fullName>
    </submittedName>
</protein>
<proteinExistence type="predicted"/>
<accession>A0AAD7FX18</accession>
<gene>
    <name evidence="2" type="ORF">FB45DRAFT_902088</name>
</gene>
<evidence type="ECO:0000256" key="1">
    <source>
        <dbReference type="SAM" id="MobiDB-lite"/>
    </source>
</evidence>
<name>A0AAD7FX18_9AGAR</name>
<dbReference type="EMBL" id="JARKIF010000004">
    <property type="protein sequence ID" value="KAJ7642242.1"/>
    <property type="molecule type" value="Genomic_DNA"/>
</dbReference>
<reference evidence="2" key="1">
    <citation type="submission" date="2023-03" db="EMBL/GenBank/DDBJ databases">
        <title>Massive genome expansion in bonnet fungi (Mycena s.s.) driven by repeated elements and novel gene families across ecological guilds.</title>
        <authorList>
            <consortium name="Lawrence Berkeley National Laboratory"/>
            <person name="Harder C.B."/>
            <person name="Miyauchi S."/>
            <person name="Viragh M."/>
            <person name="Kuo A."/>
            <person name="Thoen E."/>
            <person name="Andreopoulos B."/>
            <person name="Lu D."/>
            <person name="Skrede I."/>
            <person name="Drula E."/>
            <person name="Henrissat B."/>
            <person name="Morin E."/>
            <person name="Kohler A."/>
            <person name="Barry K."/>
            <person name="LaButti K."/>
            <person name="Morin E."/>
            <person name="Salamov A."/>
            <person name="Lipzen A."/>
            <person name="Mereny Z."/>
            <person name="Hegedus B."/>
            <person name="Baldrian P."/>
            <person name="Stursova M."/>
            <person name="Weitz H."/>
            <person name="Taylor A."/>
            <person name="Grigoriev I.V."/>
            <person name="Nagy L.G."/>
            <person name="Martin F."/>
            <person name="Kauserud H."/>
        </authorList>
    </citation>
    <scope>NUCLEOTIDE SEQUENCE</scope>
    <source>
        <strain evidence="2">9284</strain>
    </source>
</reference>